<gene>
    <name evidence="1" type="ORF">R1T40_08495</name>
</gene>
<evidence type="ECO:0000313" key="2">
    <source>
        <dbReference type="Proteomes" id="UP001302666"/>
    </source>
</evidence>
<accession>A0ABZ0HL40</accession>
<dbReference type="Proteomes" id="UP001302666">
    <property type="component" value="Chromosome"/>
</dbReference>
<name>A0ABZ0HL40_TRISK</name>
<evidence type="ECO:0008006" key="3">
    <source>
        <dbReference type="Google" id="ProtNLM"/>
    </source>
</evidence>
<sequence length="149" mass="15934">MPDFRKIVRANMKSLVDWFGCYDAVAETFNARWGGGASKGTVSKKVSGNLDWTVADVIALEDAAGRYPVTRMMARRLENRPVSEGGSLLQDGSSIAKESGEAISAILAAEQSTCADECAQAIKEVDEAMFALRQARARLERSMGNGGAA</sequence>
<reference evidence="1 2" key="1">
    <citation type="submission" date="2023-10" db="EMBL/GenBank/DDBJ databases">
        <title>Eight complete genome sequences of bacteria isolated from laboratory stock of Giant Kelp gametophytes.</title>
        <authorList>
            <person name="Tolentino B."/>
            <person name="Nuzhdin S."/>
        </authorList>
    </citation>
    <scope>NUCLEOTIDE SEQUENCE [LARGE SCALE GENOMIC DNA]</scope>
    <source>
        <strain evidence="1 2">LC.270.F.C4</strain>
    </source>
</reference>
<protein>
    <recommendedName>
        <fullName evidence="3">Transcriptional regulator</fullName>
    </recommendedName>
</protein>
<dbReference type="RefSeq" id="WP_317386587.1">
    <property type="nucleotide sequence ID" value="NZ_CP136704.1"/>
</dbReference>
<dbReference type="EMBL" id="CP136704">
    <property type="protein sequence ID" value="WOI34749.1"/>
    <property type="molecule type" value="Genomic_DNA"/>
</dbReference>
<proteinExistence type="predicted"/>
<keyword evidence="2" id="KW-1185">Reference proteome</keyword>
<organism evidence="1 2">
    <name type="scientific">Tritonibacter scottomollicae</name>
    <name type="common">Epibacterium scottomollicae</name>
    <dbReference type="NCBI Taxonomy" id="483013"/>
    <lineage>
        <taxon>Bacteria</taxon>
        <taxon>Pseudomonadati</taxon>
        <taxon>Pseudomonadota</taxon>
        <taxon>Alphaproteobacteria</taxon>
        <taxon>Rhodobacterales</taxon>
        <taxon>Paracoccaceae</taxon>
        <taxon>Tritonibacter</taxon>
    </lineage>
</organism>
<evidence type="ECO:0000313" key="1">
    <source>
        <dbReference type="EMBL" id="WOI34749.1"/>
    </source>
</evidence>